<dbReference type="EMBL" id="CP039690">
    <property type="protein sequence ID" value="QCI69113.1"/>
    <property type="molecule type" value="Genomic_DNA"/>
</dbReference>
<evidence type="ECO:0000256" key="1">
    <source>
        <dbReference type="SAM" id="MobiDB-lite"/>
    </source>
</evidence>
<dbReference type="Pfam" id="PF06776">
    <property type="entry name" value="IalB"/>
    <property type="match status" value="1"/>
</dbReference>
<evidence type="ECO:0000313" key="2">
    <source>
        <dbReference type="EMBL" id="QCI69113.1"/>
    </source>
</evidence>
<dbReference type="AlphaFoldDB" id="A0A4D7BF99"/>
<dbReference type="InterPro" id="IPR010642">
    <property type="entry name" value="Invasion_prot_B"/>
</dbReference>
<evidence type="ECO:0008006" key="4">
    <source>
        <dbReference type="Google" id="ProtNLM"/>
    </source>
</evidence>
<feature type="compositionally biased region" description="Low complexity" evidence="1">
    <location>
        <begin position="10"/>
        <end position="24"/>
    </location>
</feature>
<reference evidence="2 3" key="1">
    <citation type="submission" date="2019-04" db="EMBL/GenBank/DDBJ databases">
        <title>Phreatobacter aquaticus sp. nov.</title>
        <authorList>
            <person name="Choi A."/>
        </authorList>
    </citation>
    <scope>NUCLEOTIDE SEQUENCE [LARGE SCALE GENOMIC DNA]</scope>
    <source>
        <strain evidence="2 3">KCTC 52518</strain>
    </source>
</reference>
<evidence type="ECO:0000313" key="3">
    <source>
        <dbReference type="Proteomes" id="UP000298781"/>
    </source>
</evidence>
<dbReference type="Proteomes" id="UP000298781">
    <property type="component" value="Chromosome"/>
</dbReference>
<name>A0A4D7BF99_9HYPH</name>
<accession>A0A4D7BF99</accession>
<protein>
    <recommendedName>
        <fullName evidence="4">Invasion associated locus B family protein</fullName>
    </recommendedName>
</protein>
<keyword evidence="3" id="KW-1185">Reference proteome</keyword>
<dbReference type="KEGG" id="pstg:E8M01_08640"/>
<feature type="region of interest" description="Disordered" evidence="1">
    <location>
        <begin position="1"/>
        <end position="24"/>
    </location>
</feature>
<dbReference type="OrthoDB" id="9806572at2"/>
<sequence length="172" mass="18188">MTAAQAQQRAPDGGRAATAQAARPAAGGQQGAAVAQFGDWGVFTSSTQRGKVCYAASQPKTRAPANLQRDPAFFFITSRPGENVRNEISLTLGFALRGDATVAVGPTSFAMWTQEKGAWVKNAAEEGRMITTMRSGSQLTVRSTSQRGNVTTDTYSLTGLGQALDRVAQECR</sequence>
<organism evidence="2 3">
    <name type="scientific">Phreatobacter stygius</name>
    <dbReference type="NCBI Taxonomy" id="1940610"/>
    <lineage>
        <taxon>Bacteria</taxon>
        <taxon>Pseudomonadati</taxon>
        <taxon>Pseudomonadota</taxon>
        <taxon>Alphaproteobacteria</taxon>
        <taxon>Hyphomicrobiales</taxon>
        <taxon>Phreatobacteraceae</taxon>
        <taxon>Phreatobacter</taxon>
    </lineage>
</organism>
<gene>
    <name evidence="2" type="ORF">E8M01_08640</name>
</gene>
<dbReference type="InterPro" id="IPR038696">
    <property type="entry name" value="IalB_sf"/>
</dbReference>
<dbReference type="Gene3D" id="2.60.40.1880">
    <property type="entry name" value="Invasion associated locus B (IalB) protein"/>
    <property type="match status" value="1"/>
</dbReference>
<proteinExistence type="predicted"/>